<dbReference type="AlphaFoldDB" id="A0A0K0DNU7"/>
<name>A0A0K0DNU7_ANGCA</name>
<evidence type="ECO:0000256" key="1">
    <source>
        <dbReference type="SAM" id="SignalP"/>
    </source>
</evidence>
<evidence type="ECO:0000313" key="3">
    <source>
        <dbReference type="WBParaSite" id="ACAC_0001343601-mRNA-1"/>
    </source>
</evidence>
<dbReference type="Proteomes" id="UP000035642">
    <property type="component" value="Unassembled WGS sequence"/>
</dbReference>
<feature type="chain" id="PRO_5005326914" evidence="1">
    <location>
        <begin position="20"/>
        <end position="86"/>
    </location>
</feature>
<keyword evidence="1" id="KW-0732">Signal</keyword>
<reference evidence="2" key="1">
    <citation type="submission" date="2012-09" db="EMBL/GenBank/DDBJ databases">
        <authorList>
            <person name="Martin A.A."/>
        </authorList>
    </citation>
    <scope>NUCLEOTIDE SEQUENCE</scope>
</reference>
<organism evidence="2 3">
    <name type="scientific">Angiostrongylus cantonensis</name>
    <name type="common">Rat lungworm</name>
    <dbReference type="NCBI Taxonomy" id="6313"/>
    <lineage>
        <taxon>Eukaryota</taxon>
        <taxon>Metazoa</taxon>
        <taxon>Ecdysozoa</taxon>
        <taxon>Nematoda</taxon>
        <taxon>Chromadorea</taxon>
        <taxon>Rhabditida</taxon>
        <taxon>Rhabditina</taxon>
        <taxon>Rhabditomorpha</taxon>
        <taxon>Strongyloidea</taxon>
        <taxon>Metastrongylidae</taxon>
        <taxon>Angiostrongylus</taxon>
    </lineage>
</organism>
<reference evidence="3" key="2">
    <citation type="submission" date="2017-02" db="UniProtKB">
        <authorList>
            <consortium name="WormBaseParasite"/>
        </authorList>
    </citation>
    <scope>IDENTIFICATION</scope>
</reference>
<evidence type="ECO:0000313" key="2">
    <source>
        <dbReference type="Proteomes" id="UP000035642"/>
    </source>
</evidence>
<proteinExistence type="predicted"/>
<feature type="signal peptide" evidence="1">
    <location>
        <begin position="1"/>
        <end position="19"/>
    </location>
</feature>
<protein>
    <submittedName>
        <fullName evidence="3">Secreted protein</fullName>
    </submittedName>
</protein>
<dbReference type="WBParaSite" id="ACAC_0001343601-mRNA-1">
    <property type="protein sequence ID" value="ACAC_0001343601-mRNA-1"/>
    <property type="gene ID" value="ACAC_0001343601"/>
</dbReference>
<keyword evidence="2" id="KW-1185">Reference proteome</keyword>
<sequence length="86" mass="9372">MILLLLLLLLMTGAVDVVAEVACYHCYGNSSEQGQFCSINHLCLGQSCKSTKISQGGSLFHFITLKFLSSEATILLDDISQVWLCS</sequence>
<accession>A0A0K0DNU7</accession>